<dbReference type="InterPro" id="IPR027470">
    <property type="entry name" value="Cation_efflux_CTD"/>
</dbReference>
<feature type="compositionally biased region" description="Low complexity" evidence="6">
    <location>
        <begin position="408"/>
        <end position="422"/>
    </location>
</feature>
<feature type="domain" description="Cation efflux protein transmembrane" evidence="8">
    <location>
        <begin position="492"/>
        <end position="691"/>
    </location>
</feature>
<dbReference type="AlphaFoldDB" id="A0A5C3F7U7"/>
<dbReference type="Pfam" id="PF16916">
    <property type="entry name" value="ZT_dimer"/>
    <property type="match status" value="1"/>
</dbReference>
<dbReference type="Gene3D" id="1.20.1510.10">
    <property type="entry name" value="Cation efflux protein transmembrane domain"/>
    <property type="match status" value="1"/>
</dbReference>
<evidence type="ECO:0000256" key="1">
    <source>
        <dbReference type="ARBA" id="ARBA00004141"/>
    </source>
</evidence>
<organism evidence="10 11">
    <name type="scientific">Pseudozyma flocculosa</name>
    <dbReference type="NCBI Taxonomy" id="84751"/>
    <lineage>
        <taxon>Eukaryota</taxon>
        <taxon>Fungi</taxon>
        <taxon>Dikarya</taxon>
        <taxon>Basidiomycota</taxon>
        <taxon>Ustilaginomycotina</taxon>
        <taxon>Ustilaginomycetes</taxon>
        <taxon>Ustilaginales</taxon>
        <taxon>Ustilaginaceae</taxon>
        <taxon>Pseudozyma</taxon>
    </lineage>
</organism>
<comment type="subcellular location">
    <subcellularLocation>
        <location evidence="1">Membrane</location>
        <topology evidence="1">Multi-pass membrane protein</topology>
    </subcellularLocation>
</comment>
<dbReference type="InterPro" id="IPR027469">
    <property type="entry name" value="Cation_efflux_TMD_sf"/>
</dbReference>
<dbReference type="GO" id="GO:0016020">
    <property type="term" value="C:membrane"/>
    <property type="evidence" value="ECO:0007669"/>
    <property type="project" value="UniProtKB-SubCell"/>
</dbReference>
<feature type="region of interest" description="Disordered" evidence="6">
    <location>
        <begin position="169"/>
        <end position="230"/>
    </location>
</feature>
<evidence type="ECO:0000256" key="3">
    <source>
        <dbReference type="ARBA" id="ARBA00022692"/>
    </source>
</evidence>
<name>A0A5C3F7U7_9BASI</name>
<evidence type="ECO:0000259" key="9">
    <source>
        <dbReference type="Pfam" id="PF16916"/>
    </source>
</evidence>
<dbReference type="Pfam" id="PF01545">
    <property type="entry name" value="Cation_efflux"/>
    <property type="match status" value="1"/>
</dbReference>
<feature type="compositionally biased region" description="Polar residues" evidence="6">
    <location>
        <begin position="450"/>
        <end position="462"/>
    </location>
</feature>
<gene>
    <name evidence="10" type="ORF">PSFLO_06030</name>
</gene>
<keyword evidence="3 7" id="KW-0812">Transmembrane</keyword>
<keyword evidence="2" id="KW-0813">Transport</keyword>
<dbReference type="InterPro" id="IPR002524">
    <property type="entry name" value="Cation_efflux"/>
</dbReference>
<dbReference type="InterPro" id="IPR058533">
    <property type="entry name" value="Cation_efflux_TM"/>
</dbReference>
<feature type="domain" description="Cation efflux protein cytoplasmic" evidence="9">
    <location>
        <begin position="697"/>
        <end position="771"/>
    </location>
</feature>
<sequence length="785" mass="85401">MASNASPRDRPVVASPAPVTPPAEQANGIVPSTSNGNDDGDAHANDDGNAADGLPLFRYDSPSVHSGPSQRRSAKHRHPHHGHAFPDRAESLRDVQALAKLVDYRSNWYEDHRLSADEIRDRTRALGWRKAAAVTAFYERQNEILDGWREVDEILDSRFPEEVMRRFAVHDDESKKRQKSLDRRASRIRNGRLPGESTDTDSDSGSIRGGALYDGEDGDRRRGSRRLKRSFSEKAVSALSGLWFSSGSGGGGGQAGSSGSHDLESGGVSAARGRKRHAGQRRRPIIDPDPDLAEEDEDGYNEDEEEGDDDDDDDDDEDDGGRAEAQALIKDRRRGRPSRSARGYGAIRTPPQPQQQRSATELYDRIREEVRFEELRRSESTVTLPGSLQKDGAISPLPRSGSPTIRGTATPPTQQPAAAAAPRQIENIPEHAVPNGPRATAGTGLDPASAASSRPNRPFSTHSAERQALLDSVPNRDKEEEASRAVQFAININLLVNVLLLGGKGVAVVSSNSVSLIASFVDSALDLLSTVIIFATSKAIAYRSWRTFYKYPVGKKRLEPLGVVIFSVLMVASFCQVLIESAQRLRTVLATGQTDPDAATALPLVGIAFMLATIGIKTAMWLLYRTSKSSGVRAVAQDAENDVVFNLLSLTFPIIGAHLGFPALDPLGGIVLSLYIIYEWLHTLFETLQKLSGAVAPPEQVSKCIYLVTRFNSVRSVSAFDLFHAGDDYIAEADVVLPQSISLKEAHDLGEIVTYCIESVEGVERAYVHLEYNALGQPGHLAMRG</sequence>
<dbReference type="InterPro" id="IPR036837">
    <property type="entry name" value="Cation_efflux_CTD_sf"/>
</dbReference>
<keyword evidence="11" id="KW-1185">Reference proteome</keyword>
<dbReference type="InterPro" id="IPR050291">
    <property type="entry name" value="CDF_Transporter"/>
</dbReference>
<dbReference type="PANTHER" id="PTHR43840:SF4">
    <property type="entry name" value="CDF DIVALENT METAL CATION TRANSPORTER (EUROFUNG)"/>
    <property type="match status" value="1"/>
</dbReference>
<evidence type="ECO:0000313" key="11">
    <source>
        <dbReference type="Proteomes" id="UP000323386"/>
    </source>
</evidence>
<evidence type="ECO:0000256" key="4">
    <source>
        <dbReference type="ARBA" id="ARBA00022989"/>
    </source>
</evidence>
<evidence type="ECO:0000256" key="7">
    <source>
        <dbReference type="SAM" id="Phobius"/>
    </source>
</evidence>
<dbReference type="Proteomes" id="UP000323386">
    <property type="component" value="Unassembled WGS sequence"/>
</dbReference>
<reference evidence="10 11" key="1">
    <citation type="submission" date="2018-03" db="EMBL/GenBank/DDBJ databases">
        <authorList>
            <person name="Guldener U."/>
        </authorList>
    </citation>
    <scope>NUCLEOTIDE SEQUENCE [LARGE SCALE GENOMIC DNA]</scope>
    <source>
        <strain evidence="10 11">DAOM196992</strain>
    </source>
</reference>
<dbReference type="Gene3D" id="3.30.70.1350">
    <property type="entry name" value="Cation efflux protein, cytoplasmic domain"/>
    <property type="match status" value="1"/>
</dbReference>
<feature type="compositionally biased region" description="Gly residues" evidence="6">
    <location>
        <begin position="247"/>
        <end position="256"/>
    </location>
</feature>
<evidence type="ECO:0000256" key="6">
    <source>
        <dbReference type="SAM" id="MobiDB-lite"/>
    </source>
</evidence>
<keyword evidence="5 7" id="KW-0472">Membrane</keyword>
<evidence type="ECO:0000313" key="10">
    <source>
        <dbReference type="EMBL" id="SPO40548.1"/>
    </source>
</evidence>
<proteinExistence type="predicted"/>
<dbReference type="PANTHER" id="PTHR43840">
    <property type="entry name" value="MITOCHONDRIAL METAL TRANSPORTER 1-RELATED"/>
    <property type="match status" value="1"/>
</dbReference>
<feature type="compositionally biased region" description="Acidic residues" evidence="6">
    <location>
        <begin position="288"/>
        <end position="319"/>
    </location>
</feature>
<feature type="transmembrane region" description="Helical" evidence="7">
    <location>
        <begin position="599"/>
        <end position="623"/>
    </location>
</feature>
<feature type="region of interest" description="Disordered" evidence="6">
    <location>
        <begin position="1"/>
        <end position="91"/>
    </location>
</feature>
<keyword evidence="4 7" id="KW-1133">Transmembrane helix</keyword>
<feature type="region of interest" description="Disordered" evidence="6">
    <location>
        <begin position="242"/>
        <end position="463"/>
    </location>
</feature>
<dbReference type="SUPFAM" id="SSF161111">
    <property type="entry name" value="Cation efflux protein transmembrane domain-like"/>
    <property type="match status" value="1"/>
</dbReference>
<dbReference type="GO" id="GO:0098771">
    <property type="term" value="P:inorganic ion homeostasis"/>
    <property type="evidence" value="ECO:0007669"/>
    <property type="project" value="UniProtKB-ARBA"/>
</dbReference>
<feature type="compositionally biased region" description="Basic residues" evidence="6">
    <location>
        <begin position="72"/>
        <end position="83"/>
    </location>
</feature>
<evidence type="ECO:0000256" key="2">
    <source>
        <dbReference type="ARBA" id="ARBA00022448"/>
    </source>
</evidence>
<dbReference type="GO" id="GO:0008324">
    <property type="term" value="F:monoatomic cation transmembrane transporter activity"/>
    <property type="evidence" value="ECO:0007669"/>
    <property type="project" value="InterPro"/>
</dbReference>
<feature type="transmembrane region" description="Helical" evidence="7">
    <location>
        <begin position="643"/>
        <end position="661"/>
    </location>
</feature>
<dbReference type="GO" id="GO:0030003">
    <property type="term" value="P:intracellular monoatomic cation homeostasis"/>
    <property type="evidence" value="ECO:0007669"/>
    <property type="project" value="UniProtKB-ARBA"/>
</dbReference>
<feature type="transmembrane region" description="Helical" evidence="7">
    <location>
        <begin position="516"/>
        <end position="537"/>
    </location>
</feature>
<evidence type="ECO:0000259" key="8">
    <source>
        <dbReference type="Pfam" id="PF01545"/>
    </source>
</evidence>
<feature type="compositionally biased region" description="Basic and acidic residues" evidence="6">
    <location>
        <begin position="362"/>
        <end position="379"/>
    </location>
</feature>
<dbReference type="EMBL" id="OOIP01000020">
    <property type="protein sequence ID" value="SPO40548.1"/>
    <property type="molecule type" value="Genomic_DNA"/>
</dbReference>
<feature type="transmembrane region" description="Helical" evidence="7">
    <location>
        <begin position="558"/>
        <end position="579"/>
    </location>
</feature>
<feature type="compositionally biased region" description="Basic residues" evidence="6">
    <location>
        <begin position="272"/>
        <end position="283"/>
    </location>
</feature>
<feature type="compositionally biased region" description="Basic and acidic residues" evidence="6">
    <location>
        <begin position="169"/>
        <end position="185"/>
    </location>
</feature>
<dbReference type="OrthoDB" id="78296at2759"/>
<evidence type="ECO:0000256" key="5">
    <source>
        <dbReference type="ARBA" id="ARBA00023136"/>
    </source>
</evidence>
<dbReference type="FunFam" id="1.20.1510.10:FF:000005">
    <property type="entry name" value="Putative Cation diffusion facilitator 1"/>
    <property type="match status" value="1"/>
</dbReference>
<protein>
    <submittedName>
        <fullName evidence="10">Related to cation diffusion facilitator 10</fullName>
    </submittedName>
</protein>
<dbReference type="NCBIfam" id="TIGR01297">
    <property type="entry name" value="CDF"/>
    <property type="match status" value="1"/>
</dbReference>
<dbReference type="SUPFAM" id="SSF160240">
    <property type="entry name" value="Cation efflux protein cytoplasmic domain-like"/>
    <property type="match status" value="1"/>
</dbReference>
<accession>A0A5C3F7U7</accession>